<accession>A0A2J6R841</accession>
<protein>
    <submittedName>
        <fullName evidence="1">Uncharacterized protein</fullName>
    </submittedName>
</protein>
<dbReference type="OrthoDB" id="5413827at2759"/>
<feature type="non-terminal residue" evidence="1">
    <location>
        <position position="1"/>
    </location>
</feature>
<feature type="non-terminal residue" evidence="1">
    <location>
        <position position="266"/>
    </location>
</feature>
<dbReference type="EMBL" id="KZ613953">
    <property type="protein sequence ID" value="PMD34682.1"/>
    <property type="molecule type" value="Genomic_DNA"/>
</dbReference>
<dbReference type="Proteomes" id="UP000235786">
    <property type="component" value="Unassembled WGS sequence"/>
</dbReference>
<organism evidence="1 2">
    <name type="scientific">Hyaloscypha variabilis (strain UAMH 11265 / GT02V1 / F)</name>
    <name type="common">Meliniomyces variabilis</name>
    <dbReference type="NCBI Taxonomy" id="1149755"/>
    <lineage>
        <taxon>Eukaryota</taxon>
        <taxon>Fungi</taxon>
        <taxon>Dikarya</taxon>
        <taxon>Ascomycota</taxon>
        <taxon>Pezizomycotina</taxon>
        <taxon>Leotiomycetes</taxon>
        <taxon>Helotiales</taxon>
        <taxon>Hyaloscyphaceae</taxon>
        <taxon>Hyaloscypha</taxon>
        <taxon>Hyaloscypha variabilis</taxon>
    </lineage>
</organism>
<dbReference type="AlphaFoldDB" id="A0A2J6R841"/>
<evidence type="ECO:0000313" key="1">
    <source>
        <dbReference type="EMBL" id="PMD34682.1"/>
    </source>
</evidence>
<gene>
    <name evidence="1" type="ORF">L207DRAFT_387704</name>
</gene>
<dbReference type="STRING" id="1149755.A0A2J6R841"/>
<keyword evidence="2" id="KW-1185">Reference proteome</keyword>
<proteinExistence type="predicted"/>
<name>A0A2J6R841_HYAVF</name>
<sequence length="266" mass="30725">IIPNSPDRTPILRIPLEIRENIYAYLLIHKRPIMVKEDWTTVERNPFQSHAIIQTCKQFAEEASRFVYNSNPFKAVLRNHTTIFRRREDPVEFHPKYLVLLRNIIIDCSLHCWNLEWFEKVAAGLHRLVSAKTVLQSLTLAFIPSRVGITTTALGRESNPVTFADFLWYDGAIMTAIRHLAPKKLNVVIKKNGNKRFLMSVDMPYSQAISEETPLANPETIRLAQAKADIVHEELRGLKGRFEEIFEDDAFALQEGHCRLMETQET</sequence>
<evidence type="ECO:0000313" key="2">
    <source>
        <dbReference type="Proteomes" id="UP000235786"/>
    </source>
</evidence>
<reference evidence="1 2" key="1">
    <citation type="submission" date="2016-04" db="EMBL/GenBank/DDBJ databases">
        <title>A degradative enzymes factory behind the ericoid mycorrhizal symbiosis.</title>
        <authorList>
            <consortium name="DOE Joint Genome Institute"/>
            <person name="Martino E."/>
            <person name="Morin E."/>
            <person name="Grelet G."/>
            <person name="Kuo A."/>
            <person name="Kohler A."/>
            <person name="Daghino S."/>
            <person name="Barry K."/>
            <person name="Choi C."/>
            <person name="Cichocki N."/>
            <person name="Clum A."/>
            <person name="Copeland A."/>
            <person name="Hainaut M."/>
            <person name="Haridas S."/>
            <person name="Labutti K."/>
            <person name="Lindquist E."/>
            <person name="Lipzen A."/>
            <person name="Khouja H.-R."/>
            <person name="Murat C."/>
            <person name="Ohm R."/>
            <person name="Olson A."/>
            <person name="Spatafora J."/>
            <person name="Veneault-Fourrey C."/>
            <person name="Henrissat B."/>
            <person name="Grigoriev I."/>
            <person name="Martin F."/>
            <person name="Perotto S."/>
        </authorList>
    </citation>
    <scope>NUCLEOTIDE SEQUENCE [LARGE SCALE GENOMIC DNA]</scope>
    <source>
        <strain evidence="1 2">F</strain>
    </source>
</reference>